<dbReference type="AlphaFoldDB" id="A0A0K2TYF3"/>
<proteinExistence type="predicted"/>
<sequence length="91" mass="10793">MQGHPPGVDSRGDFLNYSTKRHHIRGSISCIINRSLVAKETYSETLHFFYISILMKMMRVNRNSTWNSFRRNRKTETRRRIEGFLANERSS</sequence>
<organism evidence="1">
    <name type="scientific">Lepeophtheirus salmonis</name>
    <name type="common">Salmon louse</name>
    <name type="synonym">Caligus salmonis</name>
    <dbReference type="NCBI Taxonomy" id="72036"/>
    <lineage>
        <taxon>Eukaryota</taxon>
        <taxon>Metazoa</taxon>
        <taxon>Ecdysozoa</taxon>
        <taxon>Arthropoda</taxon>
        <taxon>Crustacea</taxon>
        <taxon>Multicrustacea</taxon>
        <taxon>Hexanauplia</taxon>
        <taxon>Copepoda</taxon>
        <taxon>Siphonostomatoida</taxon>
        <taxon>Caligidae</taxon>
        <taxon>Lepeophtheirus</taxon>
    </lineage>
</organism>
<name>A0A0K2TYF3_LEPSM</name>
<protein>
    <submittedName>
        <fullName evidence="1">Uncharacterized protein</fullName>
    </submittedName>
</protein>
<reference evidence="1" key="1">
    <citation type="submission" date="2014-05" db="EMBL/GenBank/DDBJ databases">
        <authorList>
            <person name="Chronopoulou M."/>
        </authorList>
    </citation>
    <scope>NUCLEOTIDE SEQUENCE</scope>
    <source>
        <tissue evidence="1">Whole organism</tissue>
    </source>
</reference>
<dbReference type="EMBL" id="HACA01013667">
    <property type="protein sequence ID" value="CDW31028.1"/>
    <property type="molecule type" value="Transcribed_RNA"/>
</dbReference>
<accession>A0A0K2TYF3</accession>
<evidence type="ECO:0000313" key="1">
    <source>
        <dbReference type="EMBL" id="CDW31028.1"/>
    </source>
</evidence>